<accession>A0A6C0KZQ9</accession>
<evidence type="ECO:0000256" key="1">
    <source>
        <dbReference type="SAM" id="Phobius"/>
    </source>
</evidence>
<keyword evidence="1" id="KW-1133">Transmembrane helix</keyword>
<dbReference type="AlphaFoldDB" id="A0A6C0KZQ9"/>
<evidence type="ECO:0000313" key="2">
    <source>
        <dbReference type="EMBL" id="QHU23475.1"/>
    </source>
</evidence>
<feature type="transmembrane region" description="Helical" evidence="1">
    <location>
        <begin position="38"/>
        <end position="56"/>
    </location>
</feature>
<dbReference type="EMBL" id="MN741030">
    <property type="protein sequence ID" value="QHU23475.1"/>
    <property type="molecule type" value="Genomic_DNA"/>
</dbReference>
<keyword evidence="1" id="KW-0812">Transmembrane</keyword>
<feature type="transmembrane region" description="Helical" evidence="1">
    <location>
        <begin position="7"/>
        <end position="26"/>
    </location>
</feature>
<proteinExistence type="predicted"/>
<sequence length="66" mass="7371">MNKNLEHLFHAVIVGVVLCLVMTQVMGQSTKVACDRSMVIAALAFVYMVMYGHKFPPGNVNPSFKW</sequence>
<keyword evidence="1" id="KW-0472">Membrane</keyword>
<reference evidence="2" key="1">
    <citation type="journal article" date="2020" name="Nature">
        <title>Giant virus diversity and host interactions through global metagenomics.</title>
        <authorList>
            <person name="Schulz F."/>
            <person name="Roux S."/>
            <person name="Paez-Espino D."/>
            <person name="Jungbluth S."/>
            <person name="Walsh D.A."/>
            <person name="Denef V.J."/>
            <person name="McMahon K.D."/>
            <person name="Konstantinidis K.T."/>
            <person name="Eloe-Fadrosh E.A."/>
            <person name="Kyrpides N.C."/>
            <person name="Woyke T."/>
        </authorList>
    </citation>
    <scope>NUCLEOTIDE SEQUENCE</scope>
    <source>
        <strain evidence="2">GVMAG-S-ERX555907-94</strain>
    </source>
</reference>
<organism evidence="2">
    <name type="scientific">viral metagenome</name>
    <dbReference type="NCBI Taxonomy" id="1070528"/>
    <lineage>
        <taxon>unclassified sequences</taxon>
        <taxon>metagenomes</taxon>
        <taxon>organismal metagenomes</taxon>
    </lineage>
</organism>
<name>A0A6C0KZQ9_9ZZZZ</name>
<protein>
    <submittedName>
        <fullName evidence="2">Uncharacterized protein</fullName>
    </submittedName>
</protein>